<dbReference type="Pfam" id="PF08327">
    <property type="entry name" value="AHSA1"/>
    <property type="match status" value="1"/>
</dbReference>
<dbReference type="EMBL" id="CP157974">
    <property type="protein sequence ID" value="XBT82725.1"/>
    <property type="molecule type" value="Genomic_DNA"/>
</dbReference>
<evidence type="ECO:0000313" key="3">
    <source>
        <dbReference type="EMBL" id="XBT82725.1"/>
    </source>
</evidence>
<dbReference type="AlphaFoldDB" id="A0AAU7R429"/>
<dbReference type="CDD" id="cd08891">
    <property type="entry name" value="SRPBCC_CalC"/>
    <property type="match status" value="1"/>
</dbReference>
<dbReference type="RefSeq" id="WP_349879121.1">
    <property type="nucleotide sequence ID" value="NZ_CP157974.1"/>
</dbReference>
<accession>A0AAU7R429</accession>
<sequence>MSGADAVVRRQIVVDAPVERAFAVFTERFGDFKPKEHNLLPSPIAETVFEPKAGGHIYDRSEDGSECAWARILVFEPPDRLVFSWDISPVWQLEQDLDNASEVEVRFIAETPQRTRVELEHRNLDRHGPGWESVRDGVGHDQGWPLYLDRYAGLFAAGVI</sequence>
<feature type="domain" description="Activator of Hsp90 ATPase homologue 1/2-like C-terminal" evidence="2">
    <location>
        <begin position="15"/>
        <end position="152"/>
    </location>
</feature>
<proteinExistence type="inferred from homology"/>
<comment type="similarity">
    <text evidence="1">Belongs to the AHA1 family.</text>
</comment>
<organism evidence="3">
    <name type="scientific">Micromonospora sp. HUAS YX12</name>
    <dbReference type="NCBI Taxonomy" id="3156396"/>
    <lineage>
        <taxon>Bacteria</taxon>
        <taxon>Bacillati</taxon>
        <taxon>Actinomycetota</taxon>
        <taxon>Actinomycetes</taxon>
        <taxon>Micromonosporales</taxon>
        <taxon>Micromonosporaceae</taxon>
        <taxon>Micromonospora</taxon>
    </lineage>
</organism>
<dbReference type="Gene3D" id="3.30.530.20">
    <property type="match status" value="1"/>
</dbReference>
<gene>
    <name evidence="3" type="ORF">ABIH81_04310</name>
</gene>
<reference evidence="3" key="1">
    <citation type="submission" date="2024-06" db="EMBL/GenBank/DDBJ databases">
        <title>Micromonospora sp. strain HUAS YX12 genome sequences.</title>
        <authorList>
            <person name="Mo P."/>
        </authorList>
    </citation>
    <scope>NUCLEOTIDE SEQUENCE</scope>
    <source>
        <strain evidence="3">HUAS YX12</strain>
    </source>
</reference>
<name>A0AAU7R429_9ACTN</name>
<dbReference type="InterPro" id="IPR023393">
    <property type="entry name" value="START-like_dom_sf"/>
</dbReference>
<dbReference type="InterPro" id="IPR013538">
    <property type="entry name" value="ASHA1/2-like_C"/>
</dbReference>
<evidence type="ECO:0000256" key="1">
    <source>
        <dbReference type="ARBA" id="ARBA00006817"/>
    </source>
</evidence>
<dbReference type="SUPFAM" id="SSF55961">
    <property type="entry name" value="Bet v1-like"/>
    <property type="match status" value="1"/>
</dbReference>
<evidence type="ECO:0000259" key="2">
    <source>
        <dbReference type="Pfam" id="PF08327"/>
    </source>
</evidence>
<protein>
    <submittedName>
        <fullName evidence="3">SRPBCC family protein</fullName>
    </submittedName>
</protein>